<name>A0ABW1H097_9ACTN</name>
<keyword evidence="2" id="KW-0472">Membrane</keyword>
<keyword evidence="2" id="KW-1133">Transmembrane helix</keyword>
<feature type="compositionally biased region" description="Low complexity" evidence="1">
    <location>
        <begin position="73"/>
        <end position="96"/>
    </location>
</feature>
<comment type="caution">
    <text evidence="3">The sequence shown here is derived from an EMBL/GenBank/DDBJ whole genome shotgun (WGS) entry which is preliminary data.</text>
</comment>
<feature type="region of interest" description="Disordered" evidence="1">
    <location>
        <begin position="63"/>
        <end position="102"/>
    </location>
</feature>
<accession>A0ABW1H097</accession>
<dbReference type="Proteomes" id="UP001596226">
    <property type="component" value="Unassembled WGS sequence"/>
</dbReference>
<feature type="compositionally biased region" description="Basic and acidic residues" evidence="1">
    <location>
        <begin position="122"/>
        <end position="135"/>
    </location>
</feature>
<evidence type="ECO:0000313" key="3">
    <source>
        <dbReference type="EMBL" id="MFC5921877.1"/>
    </source>
</evidence>
<dbReference type="RefSeq" id="WP_377503951.1">
    <property type="nucleotide sequence ID" value="NZ_JBHSQS010000001.1"/>
</dbReference>
<reference evidence="4" key="1">
    <citation type="journal article" date="2019" name="Int. J. Syst. Evol. Microbiol.">
        <title>The Global Catalogue of Microorganisms (GCM) 10K type strain sequencing project: providing services to taxonomists for standard genome sequencing and annotation.</title>
        <authorList>
            <consortium name="The Broad Institute Genomics Platform"/>
            <consortium name="The Broad Institute Genome Sequencing Center for Infectious Disease"/>
            <person name="Wu L."/>
            <person name="Ma J."/>
        </authorList>
    </citation>
    <scope>NUCLEOTIDE SEQUENCE [LARGE SCALE GENOMIC DNA]</scope>
    <source>
        <strain evidence="4">CGMCC 4.7144</strain>
    </source>
</reference>
<feature type="transmembrane region" description="Helical" evidence="2">
    <location>
        <begin position="43"/>
        <end position="61"/>
    </location>
</feature>
<gene>
    <name evidence="3" type="ORF">ACFQGL_00790</name>
</gene>
<dbReference type="EMBL" id="JBHSQS010000001">
    <property type="protein sequence ID" value="MFC5921877.1"/>
    <property type="molecule type" value="Genomic_DNA"/>
</dbReference>
<evidence type="ECO:0000256" key="1">
    <source>
        <dbReference type="SAM" id="MobiDB-lite"/>
    </source>
</evidence>
<organism evidence="3 4">
    <name type="scientific">Micromonospora vulcania</name>
    <dbReference type="NCBI Taxonomy" id="1441873"/>
    <lineage>
        <taxon>Bacteria</taxon>
        <taxon>Bacillati</taxon>
        <taxon>Actinomycetota</taxon>
        <taxon>Actinomycetes</taxon>
        <taxon>Micromonosporales</taxon>
        <taxon>Micromonosporaceae</taxon>
        <taxon>Micromonospora</taxon>
    </lineage>
</organism>
<evidence type="ECO:0000313" key="4">
    <source>
        <dbReference type="Proteomes" id="UP001596226"/>
    </source>
</evidence>
<evidence type="ECO:0000256" key="2">
    <source>
        <dbReference type="SAM" id="Phobius"/>
    </source>
</evidence>
<keyword evidence="2" id="KW-0812">Transmembrane</keyword>
<protein>
    <submittedName>
        <fullName evidence="3">Uncharacterized protein</fullName>
    </submittedName>
</protein>
<feature type="region of interest" description="Disordered" evidence="1">
    <location>
        <begin position="118"/>
        <end position="140"/>
    </location>
</feature>
<proteinExistence type="predicted"/>
<sequence>MPEFDSARLDAEFSTYRAAMLPAITPDGPTAVRRTVRRRRRRAALAVAAALVVAVVVPVAGQAGLRRDPGPPATTTPAPSDSASPSPSPTPSVSTAPPAPDGRIERTELLAATVDLPTWGDLPERPDGKACESRGIRLSGDPVSDDPNLLVEMGYGDVDRDGATETVVLVRCLLGTRGPAQVVAFDRDTVGRIVTLGRVAATADPTPEWLIGLEVRADGVTRVAMADRAPGPGWPLEQSQRQWRGYRWDGSRFKQTEGPSGFGPNPHAADLSVSSSNLALAREPGDSFAGTIEVRVRNASAGEVAEAVLSFDLPWQLRPVGDGWNRCRENMATALVPYRCTLGRLAPHADIRLTLGLKRAQGTPLASGKATIELFGSGADGTALLERERDDNLATFTHYYR</sequence>
<keyword evidence="4" id="KW-1185">Reference proteome</keyword>